<dbReference type="Proteomes" id="UP000253509">
    <property type="component" value="Unassembled WGS sequence"/>
</dbReference>
<dbReference type="InterPro" id="IPR054712">
    <property type="entry name" value="Cas3-like_dom"/>
</dbReference>
<organism evidence="13 14">
    <name type="scientific">Brevibacterium celere</name>
    <dbReference type="NCBI Taxonomy" id="225845"/>
    <lineage>
        <taxon>Bacteria</taxon>
        <taxon>Bacillati</taxon>
        <taxon>Actinomycetota</taxon>
        <taxon>Actinomycetes</taxon>
        <taxon>Micrococcales</taxon>
        <taxon>Brevibacteriaceae</taxon>
        <taxon>Brevibacterium</taxon>
    </lineage>
</organism>
<evidence type="ECO:0000256" key="1">
    <source>
        <dbReference type="ARBA" id="ARBA00006847"/>
    </source>
</evidence>
<evidence type="ECO:0000256" key="6">
    <source>
        <dbReference type="ARBA" id="ARBA00022801"/>
    </source>
</evidence>
<feature type="region of interest" description="Disordered" evidence="10">
    <location>
        <begin position="86"/>
        <end position="111"/>
    </location>
</feature>
<dbReference type="EMBL" id="QNSB01000004">
    <property type="protein sequence ID" value="RBP72198.1"/>
    <property type="molecule type" value="Genomic_DNA"/>
</dbReference>
<feature type="region of interest" description="Disordered" evidence="10">
    <location>
        <begin position="429"/>
        <end position="448"/>
    </location>
</feature>
<dbReference type="Pfam" id="PF22590">
    <property type="entry name" value="Cas3-like_C_2"/>
    <property type="match status" value="1"/>
</dbReference>
<comment type="caution">
    <text evidence="13">The sequence shown here is derived from an EMBL/GenBank/DDBJ whole genome shotgun (WGS) entry which is preliminary data.</text>
</comment>
<feature type="domain" description="Helicase ATP-binding" evidence="11">
    <location>
        <begin position="335"/>
        <end position="582"/>
    </location>
</feature>
<keyword evidence="6" id="KW-0378">Hydrolase</keyword>
<feature type="compositionally biased region" description="Basic and acidic residues" evidence="10">
    <location>
        <begin position="92"/>
        <end position="108"/>
    </location>
</feature>
<evidence type="ECO:0000256" key="10">
    <source>
        <dbReference type="SAM" id="MobiDB-lite"/>
    </source>
</evidence>
<feature type="region of interest" description="Disordered" evidence="10">
    <location>
        <begin position="455"/>
        <end position="478"/>
    </location>
</feature>
<dbReference type="PROSITE" id="PS51643">
    <property type="entry name" value="HD_CAS3"/>
    <property type="match status" value="1"/>
</dbReference>
<dbReference type="InterPro" id="IPR038257">
    <property type="entry name" value="CRISPR-assoc_Cas3_HD_sf"/>
</dbReference>
<keyword evidence="8" id="KW-0067">ATP-binding</keyword>
<dbReference type="GO" id="GO:0003724">
    <property type="term" value="F:RNA helicase activity"/>
    <property type="evidence" value="ECO:0007669"/>
    <property type="project" value="TreeGrafter"/>
</dbReference>
<feature type="compositionally biased region" description="Low complexity" evidence="10">
    <location>
        <begin position="881"/>
        <end position="892"/>
    </location>
</feature>
<dbReference type="CDD" id="cd09641">
    <property type="entry name" value="Cas3''_I"/>
    <property type="match status" value="1"/>
</dbReference>
<dbReference type="SUPFAM" id="SSF52540">
    <property type="entry name" value="P-loop containing nucleoside triphosphate hydrolases"/>
    <property type="match status" value="1"/>
</dbReference>
<feature type="compositionally biased region" description="Basic and acidic residues" evidence="10">
    <location>
        <begin position="589"/>
        <end position="603"/>
    </location>
</feature>
<evidence type="ECO:0000256" key="9">
    <source>
        <dbReference type="ARBA" id="ARBA00023118"/>
    </source>
</evidence>
<dbReference type="GO" id="GO:0046872">
    <property type="term" value="F:metal ion binding"/>
    <property type="evidence" value="ECO:0007669"/>
    <property type="project" value="UniProtKB-KW"/>
</dbReference>
<dbReference type="PANTHER" id="PTHR47963">
    <property type="entry name" value="DEAD-BOX ATP-DEPENDENT RNA HELICASE 47, MITOCHONDRIAL"/>
    <property type="match status" value="1"/>
</dbReference>
<name>A0A366IKT4_9MICO</name>
<dbReference type="NCBIfam" id="TIGR01596">
    <property type="entry name" value="cas3_HD"/>
    <property type="match status" value="1"/>
</dbReference>
<reference evidence="13 14" key="1">
    <citation type="submission" date="2018-06" db="EMBL/GenBank/DDBJ databases">
        <title>Freshwater and sediment microbial communities from various areas in North America, analyzing microbe dynamics in response to fracking.</title>
        <authorList>
            <person name="Lamendella R."/>
        </authorList>
    </citation>
    <scope>NUCLEOTIDE SEQUENCE [LARGE SCALE GENOMIC DNA]</scope>
    <source>
        <strain evidence="13 14">3b_TX</strain>
    </source>
</reference>
<gene>
    <name evidence="13" type="ORF">DFO65_104155</name>
</gene>
<evidence type="ECO:0000256" key="5">
    <source>
        <dbReference type="ARBA" id="ARBA00022741"/>
    </source>
</evidence>
<feature type="region of interest" description="Disordered" evidence="10">
    <location>
        <begin position="587"/>
        <end position="613"/>
    </location>
</feature>
<evidence type="ECO:0000256" key="7">
    <source>
        <dbReference type="ARBA" id="ARBA00022806"/>
    </source>
</evidence>
<keyword evidence="3" id="KW-0540">Nuclease</keyword>
<keyword evidence="5" id="KW-0547">Nucleotide-binding</keyword>
<keyword evidence="14" id="KW-1185">Reference proteome</keyword>
<dbReference type="GO" id="GO:0005524">
    <property type="term" value="F:ATP binding"/>
    <property type="evidence" value="ECO:0007669"/>
    <property type="project" value="UniProtKB-KW"/>
</dbReference>
<evidence type="ECO:0000256" key="8">
    <source>
        <dbReference type="ARBA" id="ARBA00022840"/>
    </source>
</evidence>
<proteinExistence type="inferred from homology"/>
<dbReference type="SMART" id="SM00490">
    <property type="entry name" value="HELICc"/>
    <property type="match status" value="1"/>
</dbReference>
<dbReference type="GO" id="GO:0004519">
    <property type="term" value="F:endonuclease activity"/>
    <property type="evidence" value="ECO:0007669"/>
    <property type="project" value="UniProtKB-KW"/>
</dbReference>
<keyword evidence="4" id="KW-0479">Metal-binding</keyword>
<dbReference type="InterPro" id="IPR001650">
    <property type="entry name" value="Helicase_C-like"/>
</dbReference>
<dbReference type="InterPro" id="IPR027417">
    <property type="entry name" value="P-loop_NTPase"/>
</dbReference>
<dbReference type="InterPro" id="IPR050547">
    <property type="entry name" value="DEAD_box_RNA_helicases"/>
</dbReference>
<comment type="similarity">
    <text evidence="1">In the N-terminal section; belongs to the CRISPR-associated nuclease Cas3-HD family.</text>
</comment>
<evidence type="ECO:0000256" key="3">
    <source>
        <dbReference type="ARBA" id="ARBA00022722"/>
    </source>
</evidence>
<dbReference type="Pfam" id="PF18019">
    <property type="entry name" value="Cas3_HD"/>
    <property type="match status" value="1"/>
</dbReference>
<dbReference type="PANTHER" id="PTHR47963:SF9">
    <property type="entry name" value="CRISPR-ASSOCIATED ENDONUCLEASE_HELICASE CAS3"/>
    <property type="match status" value="1"/>
</dbReference>
<dbReference type="Gene3D" id="1.10.3210.30">
    <property type="match status" value="1"/>
</dbReference>
<keyword evidence="7 13" id="KW-0347">Helicase</keyword>
<feature type="compositionally biased region" description="Basic and acidic residues" evidence="10">
    <location>
        <begin position="900"/>
        <end position="909"/>
    </location>
</feature>
<feature type="region of interest" description="Disordered" evidence="10">
    <location>
        <begin position="872"/>
        <end position="909"/>
    </location>
</feature>
<keyword evidence="13" id="KW-0255">Endonuclease</keyword>
<dbReference type="CDD" id="cd17930">
    <property type="entry name" value="DEXHc_cas3"/>
    <property type="match status" value="1"/>
</dbReference>
<evidence type="ECO:0000313" key="14">
    <source>
        <dbReference type="Proteomes" id="UP000253509"/>
    </source>
</evidence>
<evidence type="ECO:0000256" key="4">
    <source>
        <dbReference type="ARBA" id="ARBA00022723"/>
    </source>
</evidence>
<accession>A0A366IKT4</accession>
<dbReference type="InterPro" id="IPR041372">
    <property type="entry name" value="Cas3_C"/>
</dbReference>
<dbReference type="GO" id="GO:0051607">
    <property type="term" value="P:defense response to virus"/>
    <property type="evidence" value="ECO:0007669"/>
    <property type="project" value="UniProtKB-KW"/>
</dbReference>
<protein>
    <submittedName>
        <fullName evidence="13">CRISPR-associated endonuclease/helicase Cas3</fullName>
    </submittedName>
</protein>
<dbReference type="SMART" id="SM00487">
    <property type="entry name" value="DEXDc"/>
    <property type="match status" value="1"/>
</dbReference>
<dbReference type="GO" id="GO:0003723">
    <property type="term" value="F:RNA binding"/>
    <property type="evidence" value="ECO:0007669"/>
    <property type="project" value="TreeGrafter"/>
</dbReference>
<evidence type="ECO:0000313" key="13">
    <source>
        <dbReference type="EMBL" id="RBP72198.1"/>
    </source>
</evidence>
<dbReference type="InterPro" id="IPR006483">
    <property type="entry name" value="CRISPR-assoc_Cas3_HD"/>
</dbReference>
<sequence length="1054" mass="115384">MMTDTKSLADLLWAKTLRDRDTQELIGWLPLLVHLRDTAEVATRLYHHRKSRQQLSVIESMIPAEIVPDALIRFLASLHDVGKAGPNFQAQDSERAARLHESSHRPDSEAPVLNVRQCQEIGSQAEFPHSLASEVIVGRVLASEFGMVHQPKSSIASKFGPSTSSPVPLPVVHQLASVLGAHHGMTAYGAMAKRRICAPRWPLELGMRESAWPAVQRDIASRLIAESGVDFSSDLWKDPGLHFDRGVLSLLSSLVIEADWIASNHDLFPLIAPDEDIRHCRPSSERAEAAWNALGLPGLWTPCPTPDIAAALGSRFALPEAARPRPGQAAAHAATTGLVEPAIVLLEDETGRGKTEAGLLAAENLAHATGASGVLFCLPTQATTNGMFPRYLSWIERLDSEGPDDDVTTALAHGKANLNEDRRKLRRLDRPGQPQRLRISDQGGGDLTGVELGNGLPPDSQVHDEYRSRRHGSAPTRLRPGNHTWLSGRKKRLQADFVIGTVDQLLMAGLRARHLMLRHSGLADKVIVIDEVHASDSTMRVFLRKALVWLGRWGVPVVVLTATLPPEQKHHLIEAYRRGLDLRASSGTDHQHLTRPADSREPDAADAPDPPETEAVYPALTVATAGSTTVIPIEAGDSKSVTLDELDDDDTALIDAITRYGSEGGCIAVIRNSVRRVQATAEALRNAFGFDAVTVAHARFTASDRAERDRSLLEAFGKDSSKRPDFSIVVATSVIEQSLDIDFDLMFTDLCPVDLLIQRIGRVHRHSGRARPGPVTQARCIITRPGGDGDEGPNFPSDSEHIYGRHVLLRTAAALRVICRAGTLTSPDDIASLVHTVYSGQRLGPDEWWPAMDAAKKAARLKEATAQDLAERWATEPDRPLQGLDDWLNLNDGDPEDSDPYERERGSVRDGSESIEVLLVLSDGTGWRTLDWLPRMGGVDIPTTAEVPWHVAEAVANSSIRLPFAMCRGFDGDKVIEELEKFGVAAWQRSPLLRGQLVLPMTAESDVAESSRHHGEDAPRFSARVGDWHVVYDRAMGLVAERRKDSAHTEEIRD</sequence>
<evidence type="ECO:0000256" key="2">
    <source>
        <dbReference type="ARBA" id="ARBA00009046"/>
    </source>
</evidence>
<dbReference type="NCBIfam" id="TIGR01587">
    <property type="entry name" value="cas3_core"/>
    <property type="match status" value="1"/>
</dbReference>
<dbReference type="Pfam" id="PF18395">
    <property type="entry name" value="Cas3_C"/>
    <property type="match status" value="1"/>
</dbReference>
<feature type="domain" description="HD Cas3-type" evidence="12">
    <location>
        <begin position="24"/>
        <end position="261"/>
    </location>
</feature>
<comment type="similarity">
    <text evidence="2">In the central section; belongs to the CRISPR-associated helicase Cas3 family.</text>
</comment>
<dbReference type="InterPro" id="IPR014001">
    <property type="entry name" value="Helicase_ATP-bd"/>
</dbReference>
<dbReference type="PROSITE" id="PS51192">
    <property type="entry name" value="HELICASE_ATP_BIND_1"/>
    <property type="match status" value="1"/>
</dbReference>
<evidence type="ECO:0000259" key="11">
    <source>
        <dbReference type="PROSITE" id="PS51192"/>
    </source>
</evidence>
<keyword evidence="9" id="KW-0051">Antiviral defense</keyword>
<dbReference type="AlphaFoldDB" id="A0A366IKT4"/>
<dbReference type="Gene3D" id="3.40.50.300">
    <property type="entry name" value="P-loop containing nucleotide triphosphate hydrolases"/>
    <property type="match status" value="2"/>
</dbReference>
<evidence type="ECO:0000259" key="12">
    <source>
        <dbReference type="PROSITE" id="PS51643"/>
    </source>
</evidence>
<dbReference type="GO" id="GO:0016787">
    <property type="term" value="F:hydrolase activity"/>
    <property type="evidence" value="ECO:0007669"/>
    <property type="project" value="UniProtKB-KW"/>
</dbReference>
<dbReference type="InterPro" id="IPR006474">
    <property type="entry name" value="Helicase_Cas3_CRISPR-ass_core"/>
</dbReference>